<dbReference type="InterPro" id="IPR049349">
    <property type="entry name" value="DUF2264_N"/>
</dbReference>
<evidence type="ECO:0000313" key="3">
    <source>
        <dbReference type="Proteomes" id="UP001325680"/>
    </source>
</evidence>
<evidence type="ECO:0000313" key="2">
    <source>
        <dbReference type="EMBL" id="WQD36853.1"/>
    </source>
</evidence>
<protein>
    <submittedName>
        <fullName evidence="2">DUF2264 domain-containing protein</fullName>
    </submittedName>
</protein>
<gene>
    <name evidence="2" type="ORF">U0035_14370</name>
</gene>
<organism evidence="2 3">
    <name type="scientific">Niabella yanshanensis</name>
    <dbReference type="NCBI Taxonomy" id="577386"/>
    <lineage>
        <taxon>Bacteria</taxon>
        <taxon>Pseudomonadati</taxon>
        <taxon>Bacteroidota</taxon>
        <taxon>Chitinophagia</taxon>
        <taxon>Chitinophagales</taxon>
        <taxon>Chitinophagaceae</taxon>
        <taxon>Niabella</taxon>
    </lineage>
</organism>
<dbReference type="PANTHER" id="PTHR35339:SF4">
    <property type="entry name" value="LINALOOL DEHYDRATASE_ISOMERASE DOMAIN-CONTAINING PROTEIN"/>
    <property type="match status" value="1"/>
</dbReference>
<dbReference type="RefSeq" id="WP_114793219.1">
    <property type="nucleotide sequence ID" value="NZ_CP139960.1"/>
</dbReference>
<evidence type="ECO:0000259" key="1">
    <source>
        <dbReference type="Pfam" id="PF10022"/>
    </source>
</evidence>
<proteinExistence type="predicted"/>
<dbReference type="Pfam" id="PF10022">
    <property type="entry name" value="DUF2264"/>
    <property type="match status" value="1"/>
</dbReference>
<dbReference type="InterPro" id="IPR016624">
    <property type="entry name" value="UCP014753"/>
</dbReference>
<dbReference type="PIRSF" id="PIRSF014753">
    <property type="entry name" value="UCP014753"/>
    <property type="match status" value="1"/>
</dbReference>
<dbReference type="PANTHER" id="PTHR35339">
    <property type="entry name" value="LINALOOL DEHYDRATASE_ISOMERASE DOMAIN-CONTAINING PROTEIN"/>
    <property type="match status" value="1"/>
</dbReference>
<dbReference type="EMBL" id="CP139960">
    <property type="protein sequence ID" value="WQD36853.1"/>
    <property type="molecule type" value="Genomic_DNA"/>
</dbReference>
<reference evidence="2 3" key="1">
    <citation type="submission" date="2023-12" db="EMBL/GenBank/DDBJ databases">
        <title>Genome sequencing and assembly of bacterial species from a model synthetic community.</title>
        <authorList>
            <person name="Hogle S.L."/>
        </authorList>
    </citation>
    <scope>NUCLEOTIDE SEQUENCE [LARGE SCALE GENOMIC DNA]</scope>
    <source>
        <strain evidence="2 3">HAMBI_3031</strain>
    </source>
</reference>
<sequence length="679" mass="78371">MKSFFILIAVSVCYSQLLYGQGGSLSWDTVLQQKRVANQPAFKITNPDYKTSPKTGMTREHWKQMALYLLRGAFSYVDNIDDPMQFPREPGKSYPRQASQVPTEKLEGLSRTLFIAAPLLKEDSNLVLNKVRVADYYRHQILNLLNPQSESYIKPQEKNGGPSQILVEFGALAVSLFYAPEVLFDPLTKEQRDLLAHTMLSYGDGTTVPSNWKFFNIFVLSFFKSKGYAVNEKLLVDYLDKSLDHYRGNGWYNDNPAYDYYSMWAFQMYGPLWAEYFGKKYYPEYAQKFLKNFDDLKQEYPYMFGRDGKMIVWGRSMTYRIGAIVPFALMGLQNDPAVNYGWMRRIASGVMKQFLTHPDFMKNNVPTLGVYGSFEPAVQPYSCRGSVYWMGKAFFALMLPKDSPFWTATENDGAWETKMKKDEVYHHFADSSNILITDYPNIGASEIRAWCKVKLIGAWETFRASENYNRLSYNSAFPWQADSVDGVVSMNYLVKNQQKEWEPLRLYDFKKFEDGIYYRDAALETHPGIKLQLADIPLANGILRVDKVSSPVATEIRLGHYALPRLGKDIITTRKNVKGREVVIIDNGVYQLAMVNWLGWEKIYDVNTELVHPESRYSRVINTAVNVDADKEQTFITLMLWKRSGERWTDEELLPIKKTEVRGSAIEIQLYNKPTQLIK</sequence>
<accession>A0ABZ0W2J1</accession>
<name>A0ABZ0W2J1_9BACT</name>
<feature type="domain" description="DUF2264" evidence="1">
    <location>
        <begin position="58"/>
        <end position="411"/>
    </location>
</feature>
<dbReference type="Proteomes" id="UP001325680">
    <property type="component" value="Chromosome"/>
</dbReference>
<keyword evidence="3" id="KW-1185">Reference proteome</keyword>